<comment type="caution">
    <text evidence="2">The sequence shown here is derived from an EMBL/GenBank/DDBJ whole genome shotgun (WGS) entry which is preliminary data.</text>
</comment>
<accession>A0ABU7DNW2</accession>
<sequence length="145" mass="16495">MNTLPTVHGHTPTGELHPRKADKVTPTQCKLHTQPRLILPPPHSVLRRQGKGPAQCYPSPRPQAQQGRHHWALCPKRNSRPHTKTGQTHPARGPLPAASIRSRLLPLRLRNHTDTPHHCHCNEPREKHYPWAQLLSDHRRSADPN</sequence>
<reference evidence="2 3" key="1">
    <citation type="submission" date="2021-06" db="EMBL/GenBank/DDBJ databases">
        <authorList>
            <person name="Palmer J.M."/>
        </authorList>
    </citation>
    <scope>NUCLEOTIDE SEQUENCE [LARGE SCALE GENOMIC DNA]</scope>
    <source>
        <strain evidence="2 3">CL_MEX2019</strain>
        <tissue evidence="2">Muscle</tissue>
    </source>
</reference>
<feature type="compositionally biased region" description="Basic residues" evidence="1">
    <location>
        <begin position="67"/>
        <end position="83"/>
    </location>
</feature>
<protein>
    <submittedName>
        <fullName evidence="2">Uncharacterized protein</fullName>
    </submittedName>
</protein>
<gene>
    <name evidence="2" type="ORF">CHARACLAT_032912</name>
</gene>
<organism evidence="2 3">
    <name type="scientific">Characodon lateralis</name>
    <dbReference type="NCBI Taxonomy" id="208331"/>
    <lineage>
        <taxon>Eukaryota</taxon>
        <taxon>Metazoa</taxon>
        <taxon>Chordata</taxon>
        <taxon>Craniata</taxon>
        <taxon>Vertebrata</taxon>
        <taxon>Euteleostomi</taxon>
        <taxon>Actinopterygii</taxon>
        <taxon>Neopterygii</taxon>
        <taxon>Teleostei</taxon>
        <taxon>Neoteleostei</taxon>
        <taxon>Acanthomorphata</taxon>
        <taxon>Ovalentaria</taxon>
        <taxon>Atherinomorphae</taxon>
        <taxon>Cyprinodontiformes</taxon>
        <taxon>Goodeidae</taxon>
        <taxon>Characodon</taxon>
    </lineage>
</organism>
<name>A0ABU7DNW2_9TELE</name>
<evidence type="ECO:0000313" key="3">
    <source>
        <dbReference type="Proteomes" id="UP001352852"/>
    </source>
</evidence>
<dbReference type="EMBL" id="JAHUTJ010030881">
    <property type="protein sequence ID" value="MED6276040.1"/>
    <property type="molecule type" value="Genomic_DNA"/>
</dbReference>
<dbReference type="Proteomes" id="UP001352852">
    <property type="component" value="Unassembled WGS sequence"/>
</dbReference>
<keyword evidence="3" id="KW-1185">Reference proteome</keyword>
<evidence type="ECO:0000256" key="1">
    <source>
        <dbReference type="SAM" id="MobiDB-lite"/>
    </source>
</evidence>
<evidence type="ECO:0000313" key="2">
    <source>
        <dbReference type="EMBL" id="MED6276040.1"/>
    </source>
</evidence>
<feature type="region of interest" description="Disordered" evidence="1">
    <location>
        <begin position="1"/>
        <end position="98"/>
    </location>
</feature>
<proteinExistence type="predicted"/>
<feature type="non-terminal residue" evidence="2">
    <location>
        <position position="145"/>
    </location>
</feature>